<dbReference type="EMBL" id="CP003130">
    <property type="protein sequence ID" value="AEU36908.1"/>
    <property type="molecule type" value="Genomic_DNA"/>
</dbReference>
<accession>G8P0B4</accession>
<gene>
    <name evidence="3" type="ordered locus">AciX8_2598</name>
</gene>
<protein>
    <recommendedName>
        <fullName evidence="5">Bacterial OB-fold domain-containing protein</fullName>
    </recommendedName>
</protein>
<dbReference type="RefSeq" id="WP_014265786.1">
    <property type="nucleotide sequence ID" value="NC_016631.1"/>
</dbReference>
<feature type="signal peptide" evidence="2">
    <location>
        <begin position="1"/>
        <end position="32"/>
    </location>
</feature>
<evidence type="ECO:0000256" key="1">
    <source>
        <dbReference type="SAM" id="MobiDB-lite"/>
    </source>
</evidence>
<dbReference type="Proteomes" id="UP000007113">
    <property type="component" value="Chromosome"/>
</dbReference>
<name>G8P0B4_GRAMM</name>
<dbReference type="HOGENOM" id="CLU_2046356_0_0_0"/>
<dbReference type="KEGG" id="gma:AciX8_2598"/>
<evidence type="ECO:0000256" key="2">
    <source>
        <dbReference type="SAM" id="SignalP"/>
    </source>
</evidence>
<dbReference type="AlphaFoldDB" id="G8P0B4"/>
<feature type="region of interest" description="Disordered" evidence="1">
    <location>
        <begin position="29"/>
        <end position="51"/>
    </location>
</feature>
<feature type="chain" id="PRO_5003512538" description="Bacterial OB-fold domain-containing protein" evidence="2">
    <location>
        <begin position="33"/>
        <end position="120"/>
    </location>
</feature>
<evidence type="ECO:0000313" key="4">
    <source>
        <dbReference type="Proteomes" id="UP000007113"/>
    </source>
</evidence>
<proteinExistence type="predicted"/>
<evidence type="ECO:0008006" key="5">
    <source>
        <dbReference type="Google" id="ProtNLM"/>
    </source>
</evidence>
<sequence length="120" mass="12806" precursor="true">MKITQRSNHHREALALILATALCAFTPGPATAQTQSGSAAQPQQPQQNPQQEMKFTGKVVKLQTGQFALLTGQTPEGKAAGHFLDNQDDAKKYEDKQVTVTGTFDTASNTIHVTNIASAA</sequence>
<organism evidence="3 4">
    <name type="scientific">Granulicella mallensis (strain ATCC BAA-1857 / DSM 23137 / MP5ACTX8)</name>
    <dbReference type="NCBI Taxonomy" id="682795"/>
    <lineage>
        <taxon>Bacteria</taxon>
        <taxon>Pseudomonadati</taxon>
        <taxon>Acidobacteriota</taxon>
        <taxon>Terriglobia</taxon>
        <taxon>Terriglobales</taxon>
        <taxon>Acidobacteriaceae</taxon>
        <taxon>Granulicella</taxon>
    </lineage>
</organism>
<reference evidence="3 4" key="1">
    <citation type="submission" date="2011-11" db="EMBL/GenBank/DDBJ databases">
        <title>Complete sequence of Granulicella mallensis MP5ACTX8.</title>
        <authorList>
            <consortium name="US DOE Joint Genome Institute"/>
            <person name="Lucas S."/>
            <person name="Copeland A."/>
            <person name="Lapidus A."/>
            <person name="Cheng J.-F."/>
            <person name="Goodwin L."/>
            <person name="Pitluck S."/>
            <person name="Peters L."/>
            <person name="Lu M."/>
            <person name="Detter J.C."/>
            <person name="Han C."/>
            <person name="Tapia R."/>
            <person name="Land M."/>
            <person name="Hauser L."/>
            <person name="Kyrpides N."/>
            <person name="Ivanova N."/>
            <person name="Mikhailova N."/>
            <person name="Pagani I."/>
            <person name="Rawat S."/>
            <person name="Mannisto M."/>
            <person name="Haggblom M."/>
            <person name="Woyke T."/>
        </authorList>
    </citation>
    <scope>NUCLEOTIDE SEQUENCE [LARGE SCALE GENOMIC DNA]</scope>
    <source>
        <strain evidence="4">ATCC BAA-1857 / DSM 23137 / MP5ACTX8</strain>
    </source>
</reference>
<evidence type="ECO:0000313" key="3">
    <source>
        <dbReference type="EMBL" id="AEU36908.1"/>
    </source>
</evidence>
<dbReference type="OrthoDB" id="129556at2"/>
<keyword evidence="4" id="KW-1185">Reference proteome</keyword>
<keyword evidence="2" id="KW-0732">Signal</keyword>
<dbReference type="eggNOG" id="ENOG5033HV1">
    <property type="taxonomic scope" value="Bacteria"/>
</dbReference>